<keyword evidence="2" id="KW-1185">Reference proteome</keyword>
<dbReference type="Gene3D" id="3.40.50.300">
    <property type="entry name" value="P-loop containing nucleotide triphosphate hydrolases"/>
    <property type="match status" value="1"/>
</dbReference>
<dbReference type="EMBL" id="VWSF01000017">
    <property type="protein sequence ID" value="KAA5542423.1"/>
    <property type="molecule type" value="Genomic_DNA"/>
</dbReference>
<sequence>MSGLYTSAVNGSGKLNLEHLNVNSDPVLSKLANEATNFKVSEPDSGHQQSKHPFVYTGKELLAHAVQEIPTLIKPIFPQRGLIALAGSSDTGKSTLLRQLAIAVSCKETHFLNFPIQARYSSAIYVSTEDDELAINFLLRKQNQGKGYSPEQYQGLRFIFDTEDILDKLGKELAANPADLVIIDAFSDLFVGSLNQTNEVRSFLNRYKLLSDKYDCLIVFLHHTGKRTDTGTPSKHNLLGSQGFEAKMRLVVELRTDPEREEIRHFCLVKGNYLPQAYKNQSYELHFDANMIFTNTGERTGFEALKRVEENPKESARTDKMLQVITLLNQGKKYDEIALEVGIAKGTISKWLKKFPVSMFPNP</sequence>
<gene>
    <name evidence="1" type="ORF">F0145_18405</name>
</gene>
<dbReference type="AlphaFoldDB" id="A0A5M6D502"/>
<accession>A0A5M6D502</accession>
<reference evidence="1 2" key="1">
    <citation type="submission" date="2019-09" db="EMBL/GenBank/DDBJ databases">
        <title>Genome sequence and assembly of Adhaeribacter sp.</title>
        <authorList>
            <person name="Chhetri G."/>
        </authorList>
    </citation>
    <scope>NUCLEOTIDE SEQUENCE [LARGE SCALE GENOMIC DNA]</scope>
    <source>
        <strain evidence="1 2">DK36</strain>
    </source>
</reference>
<dbReference type="Pfam" id="PF13481">
    <property type="entry name" value="AAA_25"/>
    <property type="match status" value="1"/>
</dbReference>
<protein>
    <submittedName>
        <fullName evidence="1">AAA family ATPase</fullName>
    </submittedName>
</protein>
<comment type="caution">
    <text evidence="1">The sequence shown here is derived from an EMBL/GenBank/DDBJ whole genome shotgun (WGS) entry which is preliminary data.</text>
</comment>
<evidence type="ECO:0000313" key="1">
    <source>
        <dbReference type="EMBL" id="KAA5542423.1"/>
    </source>
</evidence>
<name>A0A5M6D502_9BACT</name>
<proteinExistence type="predicted"/>
<dbReference type="InterPro" id="IPR027417">
    <property type="entry name" value="P-loop_NTPase"/>
</dbReference>
<dbReference type="RefSeq" id="WP_150090666.1">
    <property type="nucleotide sequence ID" value="NZ_VWSF01000017.1"/>
</dbReference>
<dbReference type="SUPFAM" id="SSF52540">
    <property type="entry name" value="P-loop containing nucleoside triphosphate hydrolases"/>
    <property type="match status" value="1"/>
</dbReference>
<organism evidence="1 2">
    <name type="scientific">Adhaeribacter rhizoryzae</name>
    <dbReference type="NCBI Taxonomy" id="2607907"/>
    <lineage>
        <taxon>Bacteria</taxon>
        <taxon>Pseudomonadati</taxon>
        <taxon>Bacteroidota</taxon>
        <taxon>Cytophagia</taxon>
        <taxon>Cytophagales</taxon>
        <taxon>Hymenobacteraceae</taxon>
        <taxon>Adhaeribacter</taxon>
    </lineage>
</organism>
<evidence type="ECO:0000313" key="2">
    <source>
        <dbReference type="Proteomes" id="UP000323426"/>
    </source>
</evidence>
<dbReference type="Proteomes" id="UP000323426">
    <property type="component" value="Unassembled WGS sequence"/>
</dbReference>